<dbReference type="InterPro" id="IPR032557">
    <property type="entry name" value="DUF4935"/>
</dbReference>
<dbReference type="SMART" id="SM00670">
    <property type="entry name" value="PINc"/>
    <property type="match status" value="1"/>
</dbReference>
<reference evidence="2" key="1">
    <citation type="journal article" date="2015" name="Nature">
        <title>Complex archaea that bridge the gap between prokaryotes and eukaryotes.</title>
        <authorList>
            <person name="Spang A."/>
            <person name="Saw J.H."/>
            <person name="Jorgensen S.L."/>
            <person name="Zaremba-Niedzwiedzka K."/>
            <person name="Martijn J."/>
            <person name="Lind A.E."/>
            <person name="van Eijk R."/>
            <person name="Schleper C."/>
            <person name="Guy L."/>
            <person name="Ettema T.J."/>
        </authorList>
    </citation>
    <scope>NUCLEOTIDE SEQUENCE</scope>
</reference>
<evidence type="ECO:0000259" key="1">
    <source>
        <dbReference type="SMART" id="SM00670"/>
    </source>
</evidence>
<comment type="caution">
    <text evidence="2">The sequence shown here is derived from an EMBL/GenBank/DDBJ whole genome shotgun (WGS) entry which is preliminary data.</text>
</comment>
<protein>
    <recommendedName>
        <fullName evidence="1">PIN domain-containing protein</fullName>
    </recommendedName>
</protein>
<feature type="non-terminal residue" evidence="2">
    <location>
        <position position="225"/>
    </location>
</feature>
<evidence type="ECO:0000313" key="2">
    <source>
        <dbReference type="EMBL" id="KKK54094.1"/>
    </source>
</evidence>
<dbReference type="InterPro" id="IPR002716">
    <property type="entry name" value="PIN_dom"/>
</dbReference>
<proteinExistence type="predicted"/>
<dbReference type="AlphaFoldDB" id="A0A0F8YIU3"/>
<dbReference type="SUPFAM" id="SSF88723">
    <property type="entry name" value="PIN domain-like"/>
    <property type="match status" value="1"/>
</dbReference>
<name>A0A0F8YIU3_9ZZZZ</name>
<dbReference type="Pfam" id="PF16289">
    <property type="entry name" value="PIN_12"/>
    <property type="match status" value="1"/>
</dbReference>
<gene>
    <name evidence="2" type="ORF">LCGC14_3088210</name>
</gene>
<feature type="domain" description="PIN" evidence="1">
    <location>
        <begin position="1"/>
        <end position="115"/>
    </location>
</feature>
<dbReference type="EMBL" id="LAZR01066176">
    <property type="protein sequence ID" value="KKK54094.1"/>
    <property type="molecule type" value="Genomic_DNA"/>
</dbReference>
<dbReference type="CDD" id="cd09854">
    <property type="entry name" value="PIN_VapC-like"/>
    <property type="match status" value="1"/>
</dbReference>
<accession>A0A0F8YIU3</accession>
<dbReference type="InterPro" id="IPR029060">
    <property type="entry name" value="PIN-like_dom_sf"/>
</dbReference>
<sequence>MKVVLDSNIVIADFWMRSNSFKILFESAKQEKIEIFIPEIVVDEIFNKYYQRLKKSETNIESEITTYNKLTQGKKESEITDTEIDKAIDKYKKHFKKVVSENGIKILSYPETEHKFLAKKAMLKLKPFNSNEKGYRDCLIWENIKNLLTEEDAVIALPELVFLSNNHKDFVTSDNELHSDLISELENGLFDFKSVKVYPNLNEFNDKQVRLFFEQASTFENKLRK</sequence>
<organism evidence="2">
    <name type="scientific">marine sediment metagenome</name>
    <dbReference type="NCBI Taxonomy" id="412755"/>
    <lineage>
        <taxon>unclassified sequences</taxon>
        <taxon>metagenomes</taxon>
        <taxon>ecological metagenomes</taxon>
    </lineage>
</organism>